<dbReference type="PANTHER" id="PTHR32071:SF100">
    <property type="entry name" value="RESPONSE REGULATOR PROTEIN PILR"/>
    <property type="match status" value="1"/>
</dbReference>
<evidence type="ECO:0000259" key="7">
    <source>
        <dbReference type="PROSITE" id="PS50045"/>
    </source>
</evidence>
<dbReference type="Gene3D" id="1.10.8.60">
    <property type="match status" value="1"/>
</dbReference>
<dbReference type="Gene3D" id="3.40.50.300">
    <property type="entry name" value="P-loop containing nucleotide triphosphate hydrolases"/>
    <property type="match status" value="1"/>
</dbReference>
<evidence type="ECO:0000259" key="8">
    <source>
        <dbReference type="PROSITE" id="PS50110"/>
    </source>
</evidence>
<dbReference type="AlphaFoldDB" id="A0A433SE60"/>
<keyword evidence="5" id="KW-0804">Transcription</keyword>
<dbReference type="InterPro" id="IPR025944">
    <property type="entry name" value="Sigma_54_int_dom_CS"/>
</dbReference>
<evidence type="ECO:0000256" key="6">
    <source>
        <dbReference type="PROSITE-ProRule" id="PRU00169"/>
    </source>
</evidence>
<gene>
    <name evidence="9" type="primary">zraR</name>
    <name evidence="9" type="ORF">CUZ56_00968</name>
</gene>
<evidence type="ECO:0000256" key="4">
    <source>
        <dbReference type="ARBA" id="ARBA00023125"/>
    </source>
</evidence>
<evidence type="ECO:0000256" key="5">
    <source>
        <dbReference type="ARBA" id="ARBA00023163"/>
    </source>
</evidence>
<protein>
    <submittedName>
        <fullName evidence="9">Transcriptional regulatory protein ZraR</fullName>
    </submittedName>
</protein>
<dbReference type="GO" id="GO:0043565">
    <property type="term" value="F:sequence-specific DNA binding"/>
    <property type="evidence" value="ECO:0007669"/>
    <property type="project" value="InterPro"/>
</dbReference>
<dbReference type="PROSITE" id="PS00688">
    <property type="entry name" value="SIGMA54_INTERACT_3"/>
    <property type="match status" value="1"/>
</dbReference>
<dbReference type="GO" id="GO:0000160">
    <property type="term" value="P:phosphorelay signal transduction system"/>
    <property type="evidence" value="ECO:0007669"/>
    <property type="project" value="InterPro"/>
</dbReference>
<dbReference type="PROSITE" id="PS00675">
    <property type="entry name" value="SIGMA54_INTERACT_1"/>
    <property type="match status" value="1"/>
</dbReference>
<dbReference type="GO" id="GO:0005524">
    <property type="term" value="F:ATP binding"/>
    <property type="evidence" value="ECO:0007669"/>
    <property type="project" value="UniProtKB-KW"/>
</dbReference>
<dbReference type="FunFam" id="3.40.50.300:FF:000006">
    <property type="entry name" value="DNA-binding transcriptional regulator NtrC"/>
    <property type="match status" value="1"/>
</dbReference>
<name>A0A433SE60_9BURK</name>
<dbReference type="OrthoDB" id="9761705at2"/>
<dbReference type="SMART" id="SM00448">
    <property type="entry name" value="REC"/>
    <property type="match status" value="1"/>
</dbReference>
<keyword evidence="1" id="KW-0547">Nucleotide-binding</keyword>
<dbReference type="CDD" id="cd00009">
    <property type="entry name" value="AAA"/>
    <property type="match status" value="1"/>
</dbReference>
<accession>A0A433SE60</accession>
<proteinExistence type="predicted"/>
<dbReference type="Proteomes" id="UP000286947">
    <property type="component" value="Unassembled WGS sequence"/>
</dbReference>
<sequence length="508" mass="54949">MTMGSILVVDDEPDLRAVYELALVREGYDVDTAGTVSDARELLLKNQYQVMITDMRLPDGLGIELVRMVGENNRPEKCLVVTAYGSAENAVEALKAGAFDYLTKPVNLKQLRQIVATAIHIEGGGHAVAPNSAPGAKSPPPDAAVATRQLLGHSAVMQQVRNVIAKVAPTMAPVLVLGESGTGKELVAHAIHQSSHRADGPFIAVNCGAIPENLMEAEFFGYRKGAFTGANEDRAGLFASAANGTLFLDEIGELPLAMQAKLLRVIQERAVRPVGANIEEAVDVRIISATHRKLAEEVKKGRFRQDLFYRLNVIEVLVPPLRDRQGDIEEIAQYILQRICRESGLSAPPKLTPEALQALMSYGFPGNVRELENILHRAVALSNGVVITREDLSLVHAPGSASAAEPATHAEQMTEHVLAEAKNMPSLPVAPVVAAGAVLRSSDEPLPTNLSDHLDQIERGMLVRALEMHNFNRTAAAAQLGLTLRQIRYRMERLGIDVPESRDNDNAC</sequence>
<feature type="modified residue" description="4-aspartylphosphate" evidence="6">
    <location>
        <position position="54"/>
    </location>
</feature>
<dbReference type="InterPro" id="IPR001789">
    <property type="entry name" value="Sig_transdc_resp-reg_receiver"/>
</dbReference>
<evidence type="ECO:0000256" key="3">
    <source>
        <dbReference type="ARBA" id="ARBA00023015"/>
    </source>
</evidence>
<dbReference type="Pfam" id="PF00072">
    <property type="entry name" value="Response_reg"/>
    <property type="match status" value="1"/>
</dbReference>
<evidence type="ECO:0000256" key="1">
    <source>
        <dbReference type="ARBA" id="ARBA00022741"/>
    </source>
</evidence>
<dbReference type="InterPro" id="IPR003593">
    <property type="entry name" value="AAA+_ATPase"/>
</dbReference>
<dbReference type="Gene3D" id="3.40.50.2300">
    <property type="match status" value="1"/>
</dbReference>
<dbReference type="InterPro" id="IPR009057">
    <property type="entry name" value="Homeodomain-like_sf"/>
</dbReference>
<dbReference type="PROSITE" id="PS50110">
    <property type="entry name" value="RESPONSE_REGULATORY"/>
    <property type="match status" value="1"/>
</dbReference>
<dbReference type="Gene3D" id="1.10.10.60">
    <property type="entry name" value="Homeodomain-like"/>
    <property type="match status" value="1"/>
</dbReference>
<dbReference type="InterPro" id="IPR025943">
    <property type="entry name" value="Sigma_54_int_dom_ATP-bd_2"/>
</dbReference>
<keyword evidence="2" id="KW-0067">ATP-binding</keyword>
<keyword evidence="6" id="KW-0597">Phosphoprotein</keyword>
<dbReference type="Pfam" id="PF25601">
    <property type="entry name" value="AAA_lid_14"/>
    <property type="match status" value="1"/>
</dbReference>
<evidence type="ECO:0000313" key="9">
    <source>
        <dbReference type="EMBL" id="RUS67030.1"/>
    </source>
</evidence>
<dbReference type="RefSeq" id="WP_126978775.1">
    <property type="nucleotide sequence ID" value="NZ_PQSP01000002.1"/>
</dbReference>
<evidence type="ECO:0000313" key="10">
    <source>
        <dbReference type="Proteomes" id="UP000286947"/>
    </source>
</evidence>
<keyword evidence="10" id="KW-1185">Reference proteome</keyword>
<dbReference type="PRINTS" id="PR01590">
    <property type="entry name" value="HTHFIS"/>
</dbReference>
<dbReference type="SUPFAM" id="SSF52540">
    <property type="entry name" value="P-loop containing nucleoside triphosphate hydrolases"/>
    <property type="match status" value="1"/>
</dbReference>
<dbReference type="InterPro" id="IPR058031">
    <property type="entry name" value="AAA_lid_NorR"/>
</dbReference>
<dbReference type="PROSITE" id="PS00676">
    <property type="entry name" value="SIGMA54_INTERACT_2"/>
    <property type="match status" value="1"/>
</dbReference>
<dbReference type="InterPro" id="IPR011006">
    <property type="entry name" value="CheY-like_superfamily"/>
</dbReference>
<keyword evidence="3" id="KW-0805">Transcription regulation</keyword>
<dbReference type="GO" id="GO:0006355">
    <property type="term" value="P:regulation of DNA-templated transcription"/>
    <property type="evidence" value="ECO:0007669"/>
    <property type="project" value="InterPro"/>
</dbReference>
<dbReference type="Pfam" id="PF00158">
    <property type="entry name" value="Sigma54_activat"/>
    <property type="match status" value="1"/>
</dbReference>
<dbReference type="InterPro" id="IPR002197">
    <property type="entry name" value="HTH_Fis"/>
</dbReference>
<feature type="domain" description="Sigma-54 factor interaction" evidence="7">
    <location>
        <begin position="150"/>
        <end position="380"/>
    </location>
</feature>
<dbReference type="SUPFAM" id="SSF52172">
    <property type="entry name" value="CheY-like"/>
    <property type="match status" value="1"/>
</dbReference>
<reference evidence="9 10" key="1">
    <citation type="submission" date="2018-01" db="EMBL/GenBank/DDBJ databases">
        <title>Saezia sanguinis gen. nov., sp. nov., in the order Burkholderiales isolated from human blood.</title>
        <authorList>
            <person name="Medina-Pascual M.J."/>
            <person name="Valdezate S."/>
            <person name="Monzon S."/>
            <person name="Cuesta I."/>
            <person name="Carrasco G."/>
            <person name="Villalon P."/>
            <person name="Saez-Nieto J.A."/>
        </authorList>
    </citation>
    <scope>NUCLEOTIDE SEQUENCE [LARGE SCALE GENOMIC DNA]</scope>
    <source>
        <strain evidence="9 10">CNM695-12</strain>
    </source>
</reference>
<dbReference type="SMART" id="SM00382">
    <property type="entry name" value="AAA"/>
    <property type="match status" value="1"/>
</dbReference>
<evidence type="ECO:0000256" key="2">
    <source>
        <dbReference type="ARBA" id="ARBA00022840"/>
    </source>
</evidence>
<dbReference type="EMBL" id="PQSP01000002">
    <property type="protein sequence ID" value="RUS67030.1"/>
    <property type="molecule type" value="Genomic_DNA"/>
</dbReference>
<keyword evidence="4" id="KW-0238">DNA-binding</keyword>
<dbReference type="PROSITE" id="PS50045">
    <property type="entry name" value="SIGMA54_INTERACT_4"/>
    <property type="match status" value="1"/>
</dbReference>
<dbReference type="InterPro" id="IPR025662">
    <property type="entry name" value="Sigma_54_int_dom_ATP-bd_1"/>
</dbReference>
<dbReference type="Pfam" id="PF02954">
    <property type="entry name" value="HTH_8"/>
    <property type="match status" value="1"/>
</dbReference>
<comment type="caution">
    <text evidence="9">The sequence shown here is derived from an EMBL/GenBank/DDBJ whole genome shotgun (WGS) entry which is preliminary data.</text>
</comment>
<dbReference type="SUPFAM" id="SSF46689">
    <property type="entry name" value="Homeodomain-like"/>
    <property type="match status" value="1"/>
</dbReference>
<feature type="domain" description="Response regulatory" evidence="8">
    <location>
        <begin position="5"/>
        <end position="119"/>
    </location>
</feature>
<organism evidence="9 10">
    <name type="scientific">Saezia sanguinis</name>
    <dbReference type="NCBI Taxonomy" id="1965230"/>
    <lineage>
        <taxon>Bacteria</taxon>
        <taxon>Pseudomonadati</taxon>
        <taxon>Pseudomonadota</taxon>
        <taxon>Betaproteobacteria</taxon>
        <taxon>Burkholderiales</taxon>
        <taxon>Saeziaceae</taxon>
        <taxon>Saezia</taxon>
    </lineage>
</organism>
<dbReference type="InterPro" id="IPR027417">
    <property type="entry name" value="P-loop_NTPase"/>
</dbReference>
<dbReference type="PANTHER" id="PTHR32071">
    <property type="entry name" value="TRANSCRIPTIONAL REGULATORY PROTEIN"/>
    <property type="match status" value="1"/>
</dbReference>
<dbReference type="InterPro" id="IPR002078">
    <property type="entry name" value="Sigma_54_int"/>
</dbReference>